<accession>A0A6H5HBH6</accession>
<keyword evidence="2" id="KW-1185">Reference proteome</keyword>
<dbReference type="Proteomes" id="UP000479000">
    <property type="component" value="Unassembled WGS sequence"/>
</dbReference>
<sequence>MRFDFCCHRTRTTLRNAISRSILFLVMRMMSATNSFRHRPLMPGVISQKRPNRPHDPEQSLIGLKIITKLKLKLEPKLKLRIKLKLILILPLKLIIEMTQNKNG</sequence>
<dbReference type="EMBL" id="CADCXU010028907">
    <property type="protein sequence ID" value="CAB0015321.1"/>
    <property type="molecule type" value="Genomic_DNA"/>
</dbReference>
<reference evidence="1 2" key="1">
    <citation type="submission" date="2020-02" db="EMBL/GenBank/DDBJ databases">
        <authorList>
            <person name="Ferguson B K."/>
        </authorList>
    </citation>
    <scope>NUCLEOTIDE SEQUENCE [LARGE SCALE GENOMIC DNA]</scope>
</reference>
<gene>
    <name evidence="1" type="ORF">NTEN_LOCUS19661</name>
</gene>
<organism evidence="1 2">
    <name type="scientific">Nesidiocoris tenuis</name>
    <dbReference type="NCBI Taxonomy" id="355587"/>
    <lineage>
        <taxon>Eukaryota</taxon>
        <taxon>Metazoa</taxon>
        <taxon>Ecdysozoa</taxon>
        <taxon>Arthropoda</taxon>
        <taxon>Hexapoda</taxon>
        <taxon>Insecta</taxon>
        <taxon>Pterygota</taxon>
        <taxon>Neoptera</taxon>
        <taxon>Paraneoptera</taxon>
        <taxon>Hemiptera</taxon>
        <taxon>Heteroptera</taxon>
        <taxon>Panheteroptera</taxon>
        <taxon>Cimicomorpha</taxon>
        <taxon>Miridae</taxon>
        <taxon>Dicyphina</taxon>
        <taxon>Nesidiocoris</taxon>
    </lineage>
</organism>
<evidence type="ECO:0000313" key="1">
    <source>
        <dbReference type="EMBL" id="CAB0015321.1"/>
    </source>
</evidence>
<name>A0A6H5HBH6_9HEMI</name>
<proteinExistence type="predicted"/>
<protein>
    <submittedName>
        <fullName evidence="1">Uncharacterized protein</fullName>
    </submittedName>
</protein>
<evidence type="ECO:0000313" key="2">
    <source>
        <dbReference type="Proteomes" id="UP000479000"/>
    </source>
</evidence>
<dbReference type="AlphaFoldDB" id="A0A6H5HBH6"/>